<feature type="compositionally biased region" description="Basic and acidic residues" evidence="1">
    <location>
        <begin position="8"/>
        <end position="21"/>
    </location>
</feature>
<gene>
    <name evidence="2" type="ORF">SCE1572_50940</name>
</gene>
<name>S4YGT9_SORCE</name>
<evidence type="ECO:0000313" key="2">
    <source>
        <dbReference type="EMBL" id="AGP42103.1"/>
    </source>
</evidence>
<sequence length="44" mass="4586">MVGQGDLARADRIAADDETRGAHGVVRGAEGARRDEAPVRSPKA</sequence>
<dbReference type="Proteomes" id="UP000014803">
    <property type="component" value="Chromosome"/>
</dbReference>
<feature type="region of interest" description="Disordered" evidence="1">
    <location>
        <begin position="1"/>
        <end position="44"/>
    </location>
</feature>
<accession>S4YGT9</accession>
<dbReference type="AlphaFoldDB" id="S4YGT9"/>
<proteinExistence type="predicted"/>
<dbReference type="HOGENOM" id="CLU_3222180_0_0_7"/>
<protein>
    <submittedName>
        <fullName evidence="2">Uncharacterized protein</fullName>
    </submittedName>
</protein>
<evidence type="ECO:0000313" key="3">
    <source>
        <dbReference type="Proteomes" id="UP000014803"/>
    </source>
</evidence>
<evidence type="ECO:0000256" key="1">
    <source>
        <dbReference type="SAM" id="MobiDB-lite"/>
    </source>
</evidence>
<organism evidence="2 3">
    <name type="scientific">Sorangium cellulosum So0157-2</name>
    <dbReference type="NCBI Taxonomy" id="1254432"/>
    <lineage>
        <taxon>Bacteria</taxon>
        <taxon>Pseudomonadati</taxon>
        <taxon>Myxococcota</taxon>
        <taxon>Polyangia</taxon>
        <taxon>Polyangiales</taxon>
        <taxon>Polyangiaceae</taxon>
        <taxon>Sorangium</taxon>
    </lineage>
</organism>
<dbReference type="EMBL" id="CP003969">
    <property type="protein sequence ID" value="AGP42103.1"/>
    <property type="molecule type" value="Genomic_DNA"/>
</dbReference>
<dbReference type="KEGG" id="scu:SCE1572_50940"/>
<reference evidence="2 3" key="1">
    <citation type="journal article" date="2013" name="Sci. Rep.">
        <title>Extraordinary expansion of a Sorangium cellulosum genome from an alkaline milieu.</title>
        <authorList>
            <person name="Han K."/>
            <person name="Li Z.F."/>
            <person name="Peng R."/>
            <person name="Zhu L.P."/>
            <person name="Zhou T."/>
            <person name="Wang L.G."/>
            <person name="Li S.G."/>
            <person name="Zhang X.B."/>
            <person name="Hu W."/>
            <person name="Wu Z.H."/>
            <person name="Qin N."/>
            <person name="Li Y.Z."/>
        </authorList>
    </citation>
    <scope>NUCLEOTIDE SEQUENCE [LARGE SCALE GENOMIC DNA]</scope>
    <source>
        <strain evidence="2 3">So0157-2</strain>
    </source>
</reference>